<feature type="region of interest" description="Disordered" evidence="1">
    <location>
        <begin position="279"/>
        <end position="307"/>
    </location>
</feature>
<dbReference type="GeneID" id="20816897"/>
<dbReference type="AlphaFoldDB" id="W4FP66"/>
<dbReference type="VEuPathDB" id="FungiDB:H257_14901"/>
<sequence>MGQLLPFTKTQYTETLRGYLSPSREGCVGPVRLASAGKNYTSSISTSTVHPTCVWNELTQLDRRQRPQLQRQHAALAVRHRVRVDTVLRNVVWKDYMVKASSLHSEFLTWRFKWGWRRSQCRARGTRASHAHDGGARATSQPAEEKASMLSVMYEQMKDERNAGVHRFCNWVAGQVTVVGFDNLFPLVEAWGYECGWHQTADGKTAITKLLDEFKASSGVMVVPVPAAATTPLPLPHTSVAEVGGDKVNDGCNGATALSLERAPGPINHRMANLLARPTLVRTHSDGKAKRKTPDTPESEKQSLRPRSIDVLIGAADASSSPTSGSPFIETSDAAISASNPARSPGRGVCSLQITQLLDRIRGTKPLVQYESVASFVHEAHAPPGVAAAIQEFNKRLREFCTAATGSLSFSVRRRIQRGLL</sequence>
<proteinExistence type="predicted"/>
<organism evidence="2">
    <name type="scientific">Aphanomyces astaci</name>
    <name type="common">Crayfish plague agent</name>
    <dbReference type="NCBI Taxonomy" id="112090"/>
    <lineage>
        <taxon>Eukaryota</taxon>
        <taxon>Sar</taxon>
        <taxon>Stramenopiles</taxon>
        <taxon>Oomycota</taxon>
        <taxon>Saprolegniomycetes</taxon>
        <taxon>Saprolegniales</taxon>
        <taxon>Verrucalvaceae</taxon>
        <taxon>Aphanomyces</taxon>
    </lineage>
</organism>
<accession>W4FP66</accession>
<feature type="compositionally biased region" description="Basic and acidic residues" evidence="1">
    <location>
        <begin position="283"/>
        <end position="303"/>
    </location>
</feature>
<gene>
    <name evidence="2" type="ORF">H257_14901</name>
</gene>
<reference evidence="2" key="1">
    <citation type="submission" date="2013-12" db="EMBL/GenBank/DDBJ databases">
        <title>The Genome Sequence of Aphanomyces astaci APO3.</title>
        <authorList>
            <consortium name="The Broad Institute Genomics Platform"/>
            <person name="Russ C."/>
            <person name="Tyler B."/>
            <person name="van West P."/>
            <person name="Dieguez-Uribeondo J."/>
            <person name="Young S.K."/>
            <person name="Zeng Q."/>
            <person name="Gargeya S."/>
            <person name="Fitzgerald M."/>
            <person name="Abouelleil A."/>
            <person name="Alvarado L."/>
            <person name="Chapman S.B."/>
            <person name="Gainer-Dewar J."/>
            <person name="Goldberg J."/>
            <person name="Griggs A."/>
            <person name="Gujja S."/>
            <person name="Hansen M."/>
            <person name="Howarth C."/>
            <person name="Imamovic A."/>
            <person name="Ireland A."/>
            <person name="Larimer J."/>
            <person name="McCowan C."/>
            <person name="Murphy C."/>
            <person name="Pearson M."/>
            <person name="Poon T.W."/>
            <person name="Priest M."/>
            <person name="Roberts A."/>
            <person name="Saif S."/>
            <person name="Shea T."/>
            <person name="Sykes S."/>
            <person name="Wortman J."/>
            <person name="Nusbaum C."/>
            <person name="Birren B."/>
        </authorList>
    </citation>
    <scope>NUCLEOTIDE SEQUENCE [LARGE SCALE GENOMIC DNA]</scope>
    <source>
        <strain evidence="2">APO3</strain>
    </source>
</reference>
<feature type="region of interest" description="Disordered" evidence="1">
    <location>
        <begin position="125"/>
        <end position="144"/>
    </location>
</feature>
<evidence type="ECO:0000313" key="2">
    <source>
        <dbReference type="EMBL" id="ETV69265.1"/>
    </source>
</evidence>
<dbReference type="EMBL" id="KI913177">
    <property type="protein sequence ID" value="ETV69265.1"/>
    <property type="molecule type" value="Genomic_DNA"/>
</dbReference>
<dbReference type="RefSeq" id="XP_009841122.1">
    <property type="nucleotide sequence ID" value="XM_009842820.1"/>
</dbReference>
<protein>
    <submittedName>
        <fullName evidence="2">Uncharacterized protein</fullName>
    </submittedName>
</protein>
<evidence type="ECO:0000256" key="1">
    <source>
        <dbReference type="SAM" id="MobiDB-lite"/>
    </source>
</evidence>
<name>W4FP66_APHAT</name>